<name>A0A848P458_9RALS</name>
<reference evidence="2 3" key="1">
    <citation type="submission" date="2020-04" db="EMBL/GenBank/DDBJ databases">
        <title>Ralstonia insidiosa genome sequencing and assembly.</title>
        <authorList>
            <person name="Martins R.C.R."/>
            <person name="Perdigao-Neto L.V."/>
            <person name="Levin A.S.S."/>
            <person name="Costa S.F."/>
        </authorList>
    </citation>
    <scope>NUCLEOTIDE SEQUENCE [LARGE SCALE GENOMIC DNA]</scope>
    <source>
        <strain evidence="2 3">5047</strain>
    </source>
</reference>
<accession>A0A848P458</accession>
<comment type="caution">
    <text evidence="2">The sequence shown here is derived from an EMBL/GenBank/DDBJ whole genome shotgun (WGS) entry which is preliminary data.</text>
</comment>
<gene>
    <name evidence="2" type="ORF">HGR00_20575</name>
</gene>
<protein>
    <submittedName>
        <fullName evidence="2">Uncharacterized protein</fullName>
    </submittedName>
</protein>
<dbReference type="EMBL" id="JABBZM010000020">
    <property type="protein sequence ID" value="NMV40307.1"/>
    <property type="molecule type" value="Genomic_DNA"/>
</dbReference>
<feature type="transmembrane region" description="Helical" evidence="1">
    <location>
        <begin position="12"/>
        <end position="38"/>
    </location>
</feature>
<evidence type="ECO:0000313" key="3">
    <source>
        <dbReference type="Proteomes" id="UP000575469"/>
    </source>
</evidence>
<dbReference type="Proteomes" id="UP000575469">
    <property type="component" value="Unassembled WGS sequence"/>
</dbReference>
<keyword evidence="1" id="KW-0812">Transmembrane</keyword>
<dbReference type="AlphaFoldDB" id="A0A848P458"/>
<proteinExistence type="predicted"/>
<organism evidence="2 3">
    <name type="scientific">Ralstonia insidiosa</name>
    <dbReference type="NCBI Taxonomy" id="190721"/>
    <lineage>
        <taxon>Bacteria</taxon>
        <taxon>Pseudomonadati</taxon>
        <taxon>Pseudomonadota</taxon>
        <taxon>Betaproteobacteria</taxon>
        <taxon>Burkholderiales</taxon>
        <taxon>Burkholderiaceae</taxon>
        <taxon>Ralstonia</taxon>
    </lineage>
</organism>
<dbReference type="GeneID" id="94690507"/>
<sequence>MITIQDLKRVRHIALCVAVFACGVGFLACVAELIGMQFEAADWLHQFSTVLAWTSLLAVTTTIGVMFLVWMPVHDQILASLRVTRGRRLKCSGYAEAFISAPQGRSSPPPRHRHR</sequence>
<dbReference type="RefSeq" id="WP_034399624.1">
    <property type="nucleotide sequence ID" value="NZ_JABBZM010000020.1"/>
</dbReference>
<feature type="transmembrane region" description="Helical" evidence="1">
    <location>
        <begin position="50"/>
        <end position="73"/>
    </location>
</feature>
<evidence type="ECO:0000256" key="1">
    <source>
        <dbReference type="SAM" id="Phobius"/>
    </source>
</evidence>
<keyword evidence="1" id="KW-0472">Membrane</keyword>
<evidence type="ECO:0000313" key="2">
    <source>
        <dbReference type="EMBL" id="NMV40307.1"/>
    </source>
</evidence>
<keyword evidence="1" id="KW-1133">Transmembrane helix</keyword>